<keyword evidence="4" id="KW-1185">Reference proteome</keyword>
<organism evidence="3 4">
    <name type="scientific">Labrys okinawensis</name>
    <dbReference type="NCBI Taxonomy" id="346911"/>
    <lineage>
        <taxon>Bacteria</taxon>
        <taxon>Pseudomonadati</taxon>
        <taxon>Pseudomonadota</taxon>
        <taxon>Alphaproteobacteria</taxon>
        <taxon>Hyphomicrobiales</taxon>
        <taxon>Xanthobacteraceae</taxon>
        <taxon>Labrys</taxon>
    </lineage>
</organism>
<reference evidence="3 4" key="1">
    <citation type="submission" date="2018-02" db="EMBL/GenBank/DDBJ databases">
        <title>Whole genome sequencing of endophytic bacterium.</title>
        <authorList>
            <person name="Eedara R."/>
            <person name="Podile A.R."/>
        </authorList>
    </citation>
    <scope>NUCLEOTIDE SEQUENCE [LARGE SCALE GENOMIC DNA]</scope>
    <source>
        <strain evidence="3 4">RP1T</strain>
    </source>
</reference>
<dbReference type="InterPro" id="IPR027417">
    <property type="entry name" value="P-loop_NTPase"/>
</dbReference>
<protein>
    <submittedName>
        <fullName evidence="3">ATPase</fullName>
    </submittedName>
</protein>
<dbReference type="Gene3D" id="3.40.50.300">
    <property type="entry name" value="P-loop containing nucleotide triphosphate hydrolases"/>
    <property type="match status" value="1"/>
</dbReference>
<sequence>MRGACRAHRTSPTSSLSARGDRALSRIDRFVVLTGGPGSGKTTLISALAGEGLRTMPEAGRAIIQDQVAIGGDALPWADRAAFANLMLAADMRSYREAQAGGGLVVFDRGIPDVIGYLELCGLPVPEPARKAATLCRYRRQVFIAPPWPAIYAGDAERKQSPEEAQATHEAMMRVYASLGYELVPLPLVPVAERTAFVLRVLGRGR</sequence>
<feature type="domain" description="NadR/Ttd14 AAA" evidence="2">
    <location>
        <begin position="31"/>
        <end position="194"/>
    </location>
</feature>
<dbReference type="AlphaFoldDB" id="A0A2S9QD55"/>
<evidence type="ECO:0000313" key="3">
    <source>
        <dbReference type="EMBL" id="PRH87271.1"/>
    </source>
</evidence>
<evidence type="ECO:0000313" key="4">
    <source>
        <dbReference type="Proteomes" id="UP000237682"/>
    </source>
</evidence>
<dbReference type="EMBL" id="PUEJ01000004">
    <property type="protein sequence ID" value="PRH87271.1"/>
    <property type="molecule type" value="Genomic_DNA"/>
</dbReference>
<name>A0A2S9QD55_9HYPH</name>
<comment type="caution">
    <text evidence="3">The sequence shown here is derived from an EMBL/GenBank/DDBJ whole genome shotgun (WGS) entry which is preliminary data.</text>
</comment>
<proteinExistence type="predicted"/>
<accession>A0A2S9QD55</accession>
<dbReference type="Pfam" id="PF13521">
    <property type="entry name" value="AAA_28"/>
    <property type="match status" value="1"/>
</dbReference>
<evidence type="ECO:0000259" key="2">
    <source>
        <dbReference type="Pfam" id="PF13521"/>
    </source>
</evidence>
<dbReference type="SUPFAM" id="SSF52540">
    <property type="entry name" value="P-loop containing nucleoside triphosphate hydrolases"/>
    <property type="match status" value="1"/>
</dbReference>
<evidence type="ECO:0000256" key="1">
    <source>
        <dbReference type="SAM" id="MobiDB-lite"/>
    </source>
</evidence>
<dbReference type="InterPro" id="IPR038727">
    <property type="entry name" value="NadR/Ttd14_AAA_dom"/>
</dbReference>
<gene>
    <name evidence="3" type="ORF">C5L14_11605</name>
</gene>
<feature type="region of interest" description="Disordered" evidence="1">
    <location>
        <begin position="1"/>
        <end position="20"/>
    </location>
</feature>
<dbReference type="Proteomes" id="UP000237682">
    <property type="component" value="Unassembled WGS sequence"/>
</dbReference>
<dbReference type="OrthoDB" id="5638848at2"/>